<organism evidence="18 19">
    <name type="scientific">Cyprinodon variegatus</name>
    <name type="common">Sheepshead minnow</name>
    <dbReference type="NCBI Taxonomy" id="28743"/>
    <lineage>
        <taxon>Eukaryota</taxon>
        <taxon>Metazoa</taxon>
        <taxon>Chordata</taxon>
        <taxon>Craniata</taxon>
        <taxon>Vertebrata</taxon>
        <taxon>Euteleostomi</taxon>
        <taxon>Actinopterygii</taxon>
        <taxon>Neopterygii</taxon>
        <taxon>Teleostei</taxon>
        <taxon>Neoteleostei</taxon>
        <taxon>Acanthomorphata</taxon>
        <taxon>Ovalentaria</taxon>
        <taxon>Atherinomorphae</taxon>
        <taxon>Cyprinodontiformes</taxon>
        <taxon>Cyprinodontidae</taxon>
        <taxon>Cyprinodon</taxon>
    </lineage>
</organism>
<dbReference type="RefSeq" id="XP_015244894.1">
    <property type="nucleotide sequence ID" value="XM_015389408.1"/>
</dbReference>
<protein>
    <recommendedName>
        <fullName evidence="14">von Hippel-Lindau disease tumor suppressor</fullName>
    </recommendedName>
    <alternativeName>
        <fullName evidence="15">pVHL</fullName>
    </alternativeName>
</protein>
<dbReference type="Pfam" id="PF17211">
    <property type="entry name" value="VHL_C"/>
    <property type="match status" value="1"/>
</dbReference>
<keyword evidence="8" id="KW-0963">Cytoplasm</keyword>
<dbReference type="FunFam" id="1.10.750.10:FF:000001">
    <property type="entry name" value="von Hippel-Lindau disease tumor suppressor"/>
    <property type="match status" value="1"/>
</dbReference>
<evidence type="ECO:0000259" key="17">
    <source>
        <dbReference type="Pfam" id="PF17211"/>
    </source>
</evidence>
<evidence type="ECO:0000256" key="14">
    <source>
        <dbReference type="ARBA" id="ARBA00072532"/>
    </source>
</evidence>
<dbReference type="Gene3D" id="2.60.40.780">
    <property type="entry name" value="von Hippel-Lindau disease tumour suppressor, beta domain"/>
    <property type="match status" value="1"/>
</dbReference>
<evidence type="ECO:0000256" key="12">
    <source>
        <dbReference type="ARBA" id="ARBA00023242"/>
    </source>
</evidence>
<comment type="pathway">
    <text evidence="5">Protein modification; protein ubiquitination.</text>
</comment>
<dbReference type="Pfam" id="PF01847">
    <property type="entry name" value="VHL"/>
    <property type="match status" value="1"/>
</dbReference>
<dbReference type="InterPro" id="IPR036208">
    <property type="entry name" value="VHL_sf"/>
</dbReference>
<dbReference type="Proteomes" id="UP000265020">
    <property type="component" value="Unassembled WGS sequence"/>
</dbReference>
<dbReference type="CDD" id="cd05468">
    <property type="entry name" value="pVHL"/>
    <property type="match status" value="1"/>
</dbReference>
<dbReference type="Gene3D" id="1.10.750.10">
    <property type="entry name" value="von Hippel-Lindau disease tumour suppressor, alpha domain"/>
    <property type="match status" value="1"/>
</dbReference>
<dbReference type="AlphaFoldDB" id="A0A3Q2GBU7"/>
<keyword evidence="19" id="KW-1185">Reference proteome</keyword>
<evidence type="ECO:0000313" key="18">
    <source>
        <dbReference type="Ensembl" id="ENSCVAP00000022345.1"/>
    </source>
</evidence>
<comment type="similarity">
    <text evidence="6">Belongs to the VHL family.</text>
</comment>
<evidence type="ECO:0000256" key="6">
    <source>
        <dbReference type="ARBA" id="ARBA00010057"/>
    </source>
</evidence>
<dbReference type="GO" id="GO:0010468">
    <property type="term" value="P:regulation of gene expression"/>
    <property type="evidence" value="ECO:0007669"/>
    <property type="project" value="UniProtKB-ARBA"/>
</dbReference>
<dbReference type="InterPro" id="IPR024048">
    <property type="entry name" value="VHL_alpha_dom"/>
</dbReference>
<evidence type="ECO:0000313" key="19">
    <source>
        <dbReference type="Proteomes" id="UP000265020"/>
    </source>
</evidence>
<name>A0A3Q2GBU7_CYPVA</name>
<comment type="subcellular location">
    <subcellularLocation>
        <location evidence="2">Cell membrane</location>
        <topology evidence="2">Peripheral membrane protein</topology>
    </subcellularLocation>
    <subcellularLocation>
        <location evidence="4">Cytoplasm</location>
    </subcellularLocation>
    <subcellularLocation>
        <location evidence="3">Endoplasmic reticulum</location>
    </subcellularLocation>
    <subcellularLocation>
        <location evidence="1">Nucleus</location>
    </subcellularLocation>
</comment>
<dbReference type="GO" id="GO:0005634">
    <property type="term" value="C:nucleus"/>
    <property type="evidence" value="ECO:0007669"/>
    <property type="project" value="UniProtKB-SubCell"/>
</dbReference>
<evidence type="ECO:0000256" key="2">
    <source>
        <dbReference type="ARBA" id="ARBA00004202"/>
    </source>
</evidence>
<reference evidence="18" key="2">
    <citation type="submission" date="2025-09" db="UniProtKB">
        <authorList>
            <consortium name="Ensembl"/>
        </authorList>
    </citation>
    <scope>IDENTIFICATION</scope>
</reference>
<keyword evidence="9" id="KW-0833">Ubl conjugation pathway</keyword>
<sequence length="173" mass="20300">MPQEGEQPLPLVRSVNSAIPRNVVFCNRTSRVVRPLWIDYRGEPQPYDDLQPGSGRRMITYVGHPWIFRDAGTDEPLKVNHKELFVPKPSDEDELYVNITLQVDSLKDRALHAVRRLVRPEDYRRLEIARCLQEELENQPSHLKDLQRLNRRVEQQLLENIRRREGAESQETG</sequence>
<dbReference type="STRING" id="28743.ENSCVAP00000022345"/>
<dbReference type="CTD" id="7428"/>
<evidence type="ECO:0000256" key="1">
    <source>
        <dbReference type="ARBA" id="ARBA00004123"/>
    </source>
</evidence>
<accession>A0A3Q2GBU7</accession>
<dbReference type="InterPro" id="IPR037139">
    <property type="entry name" value="VHL_alpha_dom_sf"/>
</dbReference>
<dbReference type="InterPro" id="IPR024053">
    <property type="entry name" value="VHL_beta_dom"/>
</dbReference>
<evidence type="ECO:0000256" key="4">
    <source>
        <dbReference type="ARBA" id="ARBA00004496"/>
    </source>
</evidence>
<dbReference type="KEGG" id="cvg:107094015"/>
<dbReference type="GO" id="GO:0001666">
    <property type="term" value="P:response to hypoxia"/>
    <property type="evidence" value="ECO:0007669"/>
    <property type="project" value="UniProtKB-ARBA"/>
</dbReference>
<evidence type="ECO:0000256" key="5">
    <source>
        <dbReference type="ARBA" id="ARBA00004906"/>
    </source>
</evidence>
<evidence type="ECO:0000256" key="13">
    <source>
        <dbReference type="ARBA" id="ARBA00059036"/>
    </source>
</evidence>
<comment type="function">
    <text evidence="13">Involved in the ubiquitination and subsequent proteasomal degradation via the von Hippel-Lindau ubiquitination complex. Seems to act as a target recruitment subunit in the E3 ubiquitin ligase complex and recruits hydroxylated hypoxia-inducible factor (HIF) under normoxic conditions. Involved in transcriptional repression through interaction with HIF1A, HIF1AN and histone deacetylases. Ubiquitinates, in an oxygen-responsive manner, ADRB2. Acts as a negative regulator of mTORC1 by promoting ubiquitination and degradation of RPTOR.</text>
</comment>
<dbReference type="InterPro" id="IPR022772">
    <property type="entry name" value="VHL_tumour_suppress_b/a_dom"/>
</dbReference>
<evidence type="ECO:0000256" key="15">
    <source>
        <dbReference type="ARBA" id="ARBA00080646"/>
    </source>
</evidence>
<evidence type="ECO:0000256" key="3">
    <source>
        <dbReference type="ARBA" id="ARBA00004240"/>
    </source>
</evidence>
<evidence type="ECO:0000256" key="7">
    <source>
        <dbReference type="ARBA" id="ARBA00022475"/>
    </source>
</evidence>
<evidence type="ECO:0000259" key="16">
    <source>
        <dbReference type="Pfam" id="PF01847"/>
    </source>
</evidence>
<dbReference type="FunFam" id="2.60.40.780:FF:000001">
    <property type="entry name" value="von Hippel-Lindau disease tumor suppressor"/>
    <property type="match status" value="1"/>
</dbReference>
<evidence type="ECO:0000256" key="8">
    <source>
        <dbReference type="ARBA" id="ARBA00022490"/>
    </source>
</evidence>
<dbReference type="Ensembl" id="ENSCVAT00000009528.1">
    <property type="protein sequence ID" value="ENSCVAP00000022345.1"/>
    <property type="gene ID" value="ENSCVAG00000004961.1"/>
</dbReference>
<dbReference type="GeneID" id="107094015"/>
<keyword evidence="7" id="KW-1003">Cell membrane</keyword>
<feature type="domain" description="von Hippel-Lindau disease tumour suppressor beta" evidence="16">
    <location>
        <begin position="12"/>
        <end position="91"/>
    </location>
</feature>
<evidence type="ECO:0000256" key="9">
    <source>
        <dbReference type="ARBA" id="ARBA00022786"/>
    </source>
</evidence>
<keyword evidence="10" id="KW-0256">Endoplasmic reticulum</keyword>
<dbReference type="GO" id="GO:0005783">
    <property type="term" value="C:endoplasmic reticulum"/>
    <property type="evidence" value="ECO:0007669"/>
    <property type="project" value="UniProtKB-SubCell"/>
</dbReference>
<dbReference type="GO" id="GO:0005886">
    <property type="term" value="C:plasma membrane"/>
    <property type="evidence" value="ECO:0007669"/>
    <property type="project" value="UniProtKB-SubCell"/>
</dbReference>
<dbReference type="InterPro" id="IPR037140">
    <property type="entry name" value="VHL_beta_dom_sf"/>
</dbReference>
<dbReference type="GeneTree" id="ENSGT00390000014353"/>
<feature type="domain" description="von Hippel-Lindau disease tumour suppressor alpha" evidence="17">
    <location>
        <begin position="105"/>
        <end position="152"/>
    </location>
</feature>
<dbReference type="SUPFAM" id="SSF49468">
    <property type="entry name" value="VHL"/>
    <property type="match status" value="1"/>
</dbReference>
<reference evidence="18" key="1">
    <citation type="submission" date="2025-08" db="UniProtKB">
        <authorList>
            <consortium name="Ensembl"/>
        </authorList>
    </citation>
    <scope>IDENTIFICATION</scope>
</reference>
<keyword evidence="11" id="KW-0472">Membrane</keyword>
<evidence type="ECO:0000256" key="10">
    <source>
        <dbReference type="ARBA" id="ARBA00022824"/>
    </source>
</evidence>
<evidence type="ECO:0000256" key="11">
    <source>
        <dbReference type="ARBA" id="ARBA00023136"/>
    </source>
</evidence>
<proteinExistence type="inferred from homology"/>
<keyword evidence="12" id="KW-0539">Nucleus</keyword>
<dbReference type="OrthoDB" id="413400at2759"/>
<dbReference type="OMA" id="MNQRVEQ"/>